<keyword evidence="4" id="KW-1185">Reference proteome</keyword>
<sequence length="266" mass="29343">MQDLVRPRGAQVAAFGSGGDTDAVFSDADAAALYDVMNPWNPAGWPADAFYDDLVMAADSVLDVGCGTGSMLRHAREQGHRGRLVGLDPDRAALDRARRRTDIEWVEALASDARWRAEFNLATMVSHAFQCLVTDDELRTSLSAIRAALREGARFVFETRHPQARAWESWSPSHTSDIVDSAGRALRVWHEVESVVNGVVTFTGTTAGSDGGVLHVSRSHLRFLDVETLDAFLAEAGFEIEARYGDWDRRPIDETSREIITIARRT</sequence>
<evidence type="ECO:0000259" key="2">
    <source>
        <dbReference type="Pfam" id="PF13649"/>
    </source>
</evidence>
<dbReference type="EMBL" id="JADBEM010000001">
    <property type="protein sequence ID" value="MBE1605265.1"/>
    <property type="molecule type" value="Genomic_DNA"/>
</dbReference>
<dbReference type="GO" id="GO:0008168">
    <property type="term" value="F:methyltransferase activity"/>
    <property type="evidence" value="ECO:0007669"/>
    <property type="project" value="UniProtKB-KW"/>
</dbReference>
<keyword evidence="1" id="KW-0808">Transferase</keyword>
<feature type="domain" description="Methyltransferase" evidence="2">
    <location>
        <begin position="61"/>
        <end position="152"/>
    </location>
</feature>
<dbReference type="InterPro" id="IPR041698">
    <property type="entry name" value="Methyltransf_25"/>
</dbReference>
<gene>
    <name evidence="3" type="ORF">HEB94_002113</name>
</gene>
<accession>A0A927RAP6</accession>
<proteinExistence type="predicted"/>
<organism evidence="3 4">
    <name type="scientific">Actinopolymorpha pittospori</name>
    <dbReference type="NCBI Taxonomy" id="648752"/>
    <lineage>
        <taxon>Bacteria</taxon>
        <taxon>Bacillati</taxon>
        <taxon>Actinomycetota</taxon>
        <taxon>Actinomycetes</taxon>
        <taxon>Propionibacteriales</taxon>
        <taxon>Actinopolymorphaceae</taxon>
        <taxon>Actinopolymorpha</taxon>
    </lineage>
</organism>
<dbReference type="InterPro" id="IPR029063">
    <property type="entry name" value="SAM-dependent_MTases_sf"/>
</dbReference>
<dbReference type="Pfam" id="PF13649">
    <property type="entry name" value="Methyltransf_25"/>
    <property type="match status" value="1"/>
</dbReference>
<name>A0A927RAP6_9ACTN</name>
<dbReference type="PANTHER" id="PTHR43861">
    <property type="entry name" value="TRANS-ACONITATE 2-METHYLTRANSFERASE-RELATED"/>
    <property type="match status" value="1"/>
</dbReference>
<comment type="caution">
    <text evidence="3">The sequence shown here is derived from an EMBL/GenBank/DDBJ whole genome shotgun (WGS) entry which is preliminary data.</text>
</comment>
<dbReference type="AlphaFoldDB" id="A0A927RAP6"/>
<evidence type="ECO:0000256" key="1">
    <source>
        <dbReference type="ARBA" id="ARBA00022679"/>
    </source>
</evidence>
<dbReference type="RefSeq" id="WP_202896253.1">
    <property type="nucleotide sequence ID" value="NZ_BAABJL010000133.1"/>
</dbReference>
<reference evidence="3" key="1">
    <citation type="submission" date="2020-10" db="EMBL/GenBank/DDBJ databases">
        <title>Sequencing the genomes of 1000 actinobacteria strains.</title>
        <authorList>
            <person name="Klenk H.-P."/>
        </authorList>
    </citation>
    <scope>NUCLEOTIDE SEQUENCE</scope>
    <source>
        <strain evidence="3">DSM 45354</strain>
    </source>
</reference>
<keyword evidence="3" id="KW-0489">Methyltransferase</keyword>
<dbReference type="SUPFAM" id="SSF53335">
    <property type="entry name" value="S-adenosyl-L-methionine-dependent methyltransferases"/>
    <property type="match status" value="1"/>
</dbReference>
<dbReference type="Gene3D" id="3.40.50.150">
    <property type="entry name" value="Vaccinia Virus protein VP39"/>
    <property type="match status" value="1"/>
</dbReference>
<dbReference type="GO" id="GO:0032259">
    <property type="term" value="P:methylation"/>
    <property type="evidence" value="ECO:0007669"/>
    <property type="project" value="UniProtKB-KW"/>
</dbReference>
<dbReference type="Gene3D" id="2.20.130.10">
    <property type="entry name" value="CAC2371-like domains"/>
    <property type="match status" value="1"/>
</dbReference>
<protein>
    <submittedName>
        <fullName evidence="3">SAM-dependent methyltransferase</fullName>
    </submittedName>
</protein>
<evidence type="ECO:0000313" key="4">
    <source>
        <dbReference type="Proteomes" id="UP000638648"/>
    </source>
</evidence>
<dbReference type="Proteomes" id="UP000638648">
    <property type="component" value="Unassembled WGS sequence"/>
</dbReference>
<evidence type="ECO:0000313" key="3">
    <source>
        <dbReference type="EMBL" id="MBE1605265.1"/>
    </source>
</evidence>